<sequence length="538" mass="58749">MASSFTNMADTAIEWLTMAFEAPFAQAVVFGVHIGGHLFVEGLLLVVILFLLSQKSYKPPKRPLTKKEIDELCDEWVPESLIPPLSEEKQYEIPVLESAAGPHTVVEGKEVVNFASANYLGLMGHEKILDSCTASLEKYGVGSCSARLCYGTIDVHLDCEARIAKFLGTPDSILYSYGLSTMFSAIPAFSKKGDIIVVDEGVHWGIQNGLYLSRSTIVYFKHNDMESLQNTLEKITQESKRAKRLRRYIVVEAVYQNSGQIAPLDEIIRLKEKYRFRVLLDESNSFGVLGSSGRGLTEHYRVPVSVISAGLLIDSSCGYCSLVLQVDKIDIITAAMGHALATEGGFCTGSERVIEHQRLSSSGYVFSASLPPYLATAAVTAIDILEKSPELIKKLKENVAVLCADVFSSDVEEVSFRDTFSNLGVEALHLIGACWRKRLSDIPGLSVASDPLSPMVYLVLKNSTGSVKSDLQLLEDIADCALKEHGVLVVTSKRSILDKCRLPVGIRLFVSAGHTESDLCKTSKALKKASEAVLSGHN</sequence>
<evidence type="ECO:0000256" key="8">
    <source>
        <dbReference type="ARBA" id="ARBA00022919"/>
    </source>
</evidence>
<comment type="cofactor">
    <cofactor evidence="1">
        <name>pyridoxal 5'-phosphate</name>
        <dbReference type="ChEBI" id="CHEBI:597326"/>
    </cofactor>
</comment>
<evidence type="ECO:0000256" key="3">
    <source>
        <dbReference type="ARBA" id="ARBA00004991"/>
    </source>
</evidence>
<keyword evidence="10" id="KW-0012">Acyltransferase</keyword>
<evidence type="ECO:0000313" key="13">
    <source>
        <dbReference type="EMBL" id="KAK6938004.1"/>
    </source>
</evidence>
<dbReference type="EMBL" id="JBAMMX010000006">
    <property type="protein sequence ID" value="KAK6938004.1"/>
    <property type="molecule type" value="Genomic_DNA"/>
</dbReference>
<feature type="transmembrane region" description="Helical" evidence="11">
    <location>
        <begin position="24"/>
        <end position="52"/>
    </location>
</feature>
<keyword evidence="6" id="KW-0808">Transferase</keyword>
<keyword evidence="14" id="KW-1185">Reference proteome</keyword>
<keyword evidence="13" id="KW-0032">Aminotransferase</keyword>
<evidence type="ECO:0000256" key="4">
    <source>
        <dbReference type="ARBA" id="ARBA00008392"/>
    </source>
</evidence>
<evidence type="ECO:0000256" key="11">
    <source>
        <dbReference type="SAM" id="Phobius"/>
    </source>
</evidence>
<dbReference type="InterPro" id="IPR004839">
    <property type="entry name" value="Aminotransferase_I/II_large"/>
</dbReference>
<dbReference type="GO" id="GO:0046512">
    <property type="term" value="P:sphingosine biosynthetic process"/>
    <property type="evidence" value="ECO:0007669"/>
    <property type="project" value="TreeGrafter"/>
</dbReference>
<dbReference type="Proteomes" id="UP001370490">
    <property type="component" value="Unassembled WGS sequence"/>
</dbReference>
<dbReference type="AlphaFoldDB" id="A0AAN8VQ74"/>
<keyword evidence="9" id="KW-0443">Lipid metabolism</keyword>
<comment type="pathway">
    <text evidence="2">Lipid metabolism; sphingolipid metabolism.</text>
</comment>
<evidence type="ECO:0000256" key="1">
    <source>
        <dbReference type="ARBA" id="ARBA00001933"/>
    </source>
</evidence>
<dbReference type="InterPro" id="IPR050087">
    <property type="entry name" value="AON_synthase_class-II"/>
</dbReference>
<evidence type="ECO:0000256" key="2">
    <source>
        <dbReference type="ARBA" id="ARBA00004760"/>
    </source>
</evidence>
<comment type="caution">
    <text evidence="13">The sequence shown here is derived from an EMBL/GenBank/DDBJ whole genome shotgun (WGS) entry which is preliminary data.</text>
</comment>
<dbReference type="SUPFAM" id="SSF53383">
    <property type="entry name" value="PLP-dependent transferases"/>
    <property type="match status" value="1"/>
</dbReference>
<evidence type="ECO:0000313" key="14">
    <source>
        <dbReference type="Proteomes" id="UP001370490"/>
    </source>
</evidence>
<dbReference type="InterPro" id="IPR015421">
    <property type="entry name" value="PyrdxlP-dep_Trfase_major"/>
</dbReference>
<evidence type="ECO:0000259" key="12">
    <source>
        <dbReference type="Pfam" id="PF00155"/>
    </source>
</evidence>
<dbReference type="GO" id="GO:0046513">
    <property type="term" value="P:ceramide biosynthetic process"/>
    <property type="evidence" value="ECO:0007669"/>
    <property type="project" value="TreeGrafter"/>
</dbReference>
<protein>
    <recommendedName>
        <fullName evidence="5">serine C-palmitoyltransferase</fullName>
        <ecNumber evidence="5">2.3.1.50</ecNumber>
    </recommendedName>
</protein>
<reference evidence="13 14" key="1">
    <citation type="submission" date="2023-12" db="EMBL/GenBank/DDBJ databases">
        <title>A high-quality genome assembly for Dillenia turbinata (Dilleniales).</title>
        <authorList>
            <person name="Chanderbali A."/>
        </authorList>
    </citation>
    <scope>NUCLEOTIDE SEQUENCE [LARGE SCALE GENOMIC DNA]</scope>
    <source>
        <strain evidence="13">LSX21</strain>
        <tissue evidence="13">Leaf</tissue>
    </source>
</reference>
<dbReference type="GO" id="GO:0005783">
    <property type="term" value="C:endoplasmic reticulum"/>
    <property type="evidence" value="ECO:0007669"/>
    <property type="project" value="TreeGrafter"/>
</dbReference>
<dbReference type="EC" id="2.3.1.50" evidence="5"/>
<evidence type="ECO:0000256" key="7">
    <source>
        <dbReference type="ARBA" id="ARBA00022898"/>
    </source>
</evidence>
<feature type="domain" description="Aminotransferase class I/classII large" evidence="12">
    <location>
        <begin position="110"/>
        <end position="404"/>
    </location>
</feature>
<dbReference type="GO" id="GO:0008483">
    <property type="term" value="F:transaminase activity"/>
    <property type="evidence" value="ECO:0007669"/>
    <property type="project" value="UniProtKB-KW"/>
</dbReference>
<dbReference type="PANTHER" id="PTHR13693">
    <property type="entry name" value="CLASS II AMINOTRANSFERASE/8-AMINO-7-OXONONANOATE SYNTHASE"/>
    <property type="match status" value="1"/>
</dbReference>
<evidence type="ECO:0000256" key="5">
    <source>
        <dbReference type="ARBA" id="ARBA00013220"/>
    </source>
</evidence>
<proteinExistence type="inferred from homology"/>
<keyword evidence="11" id="KW-0812">Transmembrane</keyword>
<name>A0AAN8VQ74_9MAGN</name>
<dbReference type="Gene3D" id="3.40.640.10">
    <property type="entry name" value="Type I PLP-dependent aspartate aminotransferase-like (Major domain)"/>
    <property type="match status" value="1"/>
</dbReference>
<dbReference type="GO" id="GO:0004758">
    <property type="term" value="F:serine C-palmitoyltransferase activity"/>
    <property type="evidence" value="ECO:0007669"/>
    <property type="project" value="TreeGrafter"/>
</dbReference>
<evidence type="ECO:0000256" key="10">
    <source>
        <dbReference type="ARBA" id="ARBA00023315"/>
    </source>
</evidence>
<keyword evidence="11" id="KW-1133">Transmembrane helix</keyword>
<dbReference type="Pfam" id="PF00155">
    <property type="entry name" value="Aminotran_1_2"/>
    <property type="match status" value="1"/>
</dbReference>
<accession>A0AAN8VQ74</accession>
<keyword evidence="8" id="KW-0746">Sphingolipid metabolism</keyword>
<gene>
    <name evidence="13" type="ORF">RJ641_031512</name>
</gene>
<dbReference type="GO" id="GO:0016020">
    <property type="term" value="C:membrane"/>
    <property type="evidence" value="ECO:0007669"/>
    <property type="project" value="GOC"/>
</dbReference>
<comment type="similarity">
    <text evidence="4">Belongs to the class-II pyridoxal-phosphate-dependent aminotransferase family.</text>
</comment>
<dbReference type="GO" id="GO:0030170">
    <property type="term" value="F:pyridoxal phosphate binding"/>
    <property type="evidence" value="ECO:0007669"/>
    <property type="project" value="InterPro"/>
</dbReference>
<dbReference type="InterPro" id="IPR015424">
    <property type="entry name" value="PyrdxlP-dep_Trfase"/>
</dbReference>
<evidence type="ECO:0000256" key="6">
    <source>
        <dbReference type="ARBA" id="ARBA00022679"/>
    </source>
</evidence>
<dbReference type="PANTHER" id="PTHR13693:SF2">
    <property type="entry name" value="SERINE PALMITOYLTRANSFERASE 1"/>
    <property type="match status" value="1"/>
</dbReference>
<evidence type="ECO:0000256" key="9">
    <source>
        <dbReference type="ARBA" id="ARBA00023098"/>
    </source>
</evidence>
<organism evidence="13 14">
    <name type="scientific">Dillenia turbinata</name>
    <dbReference type="NCBI Taxonomy" id="194707"/>
    <lineage>
        <taxon>Eukaryota</taxon>
        <taxon>Viridiplantae</taxon>
        <taxon>Streptophyta</taxon>
        <taxon>Embryophyta</taxon>
        <taxon>Tracheophyta</taxon>
        <taxon>Spermatophyta</taxon>
        <taxon>Magnoliopsida</taxon>
        <taxon>eudicotyledons</taxon>
        <taxon>Gunneridae</taxon>
        <taxon>Pentapetalae</taxon>
        <taxon>Dilleniales</taxon>
        <taxon>Dilleniaceae</taxon>
        <taxon>Dillenia</taxon>
    </lineage>
</organism>
<comment type="pathway">
    <text evidence="3">Sphingolipid metabolism.</text>
</comment>
<keyword evidence="11" id="KW-0472">Membrane</keyword>
<keyword evidence="7" id="KW-0663">Pyridoxal phosphate</keyword>